<sequence length="220" mass="25355">MGRAGLTQSGRRVAENSVKSAEKSIMETECILPEGKGRQTKPWNELEMQRESTEEMERRRKFAVRTPPNTEPFANSGWGKMSNYEGTEKILDKIGKMQKKLNEVNNKLNWLAKDVQELSQSKGNETKKGENGQQNNWKKGNTNMPFWRQHDDNRFRGRGTGANRGRGLQRPFQYGWRGSADGGWKRKEQQQQHNDEVCSSSVTTTRYTGEEFTRMAGYRD</sequence>
<feature type="compositionally biased region" description="Basic and acidic residues" evidence="1">
    <location>
        <begin position="208"/>
        <end position="220"/>
    </location>
</feature>
<reference evidence="2 3" key="1">
    <citation type="submission" date="2024-10" db="EMBL/GenBank/DDBJ databases">
        <authorList>
            <person name="Kim D."/>
        </authorList>
    </citation>
    <scope>NUCLEOTIDE SEQUENCE [LARGE SCALE GENOMIC DNA]</scope>
    <source>
        <strain evidence="2">BH-2024</strain>
    </source>
</reference>
<feature type="compositionally biased region" description="Basic and acidic residues" evidence="1">
    <location>
        <begin position="183"/>
        <end position="196"/>
    </location>
</feature>
<name>A0ABD2KJ39_9BILA</name>
<dbReference type="AlphaFoldDB" id="A0ABD2KJ39"/>
<organism evidence="2 3">
    <name type="scientific">Heterodera trifolii</name>
    <dbReference type="NCBI Taxonomy" id="157864"/>
    <lineage>
        <taxon>Eukaryota</taxon>
        <taxon>Metazoa</taxon>
        <taxon>Ecdysozoa</taxon>
        <taxon>Nematoda</taxon>
        <taxon>Chromadorea</taxon>
        <taxon>Rhabditida</taxon>
        <taxon>Tylenchina</taxon>
        <taxon>Tylenchomorpha</taxon>
        <taxon>Tylenchoidea</taxon>
        <taxon>Heteroderidae</taxon>
        <taxon>Heteroderinae</taxon>
        <taxon>Heterodera</taxon>
    </lineage>
</organism>
<protein>
    <submittedName>
        <fullName evidence="2">Uncharacterized protein</fullName>
    </submittedName>
</protein>
<feature type="compositionally biased region" description="Polar residues" evidence="1">
    <location>
        <begin position="1"/>
        <end position="10"/>
    </location>
</feature>
<evidence type="ECO:0000313" key="2">
    <source>
        <dbReference type="EMBL" id="KAL3102868.1"/>
    </source>
</evidence>
<feature type="compositionally biased region" description="Basic and acidic residues" evidence="1">
    <location>
        <begin position="47"/>
        <end position="58"/>
    </location>
</feature>
<evidence type="ECO:0000256" key="1">
    <source>
        <dbReference type="SAM" id="MobiDB-lite"/>
    </source>
</evidence>
<feature type="compositionally biased region" description="Polar residues" evidence="1">
    <location>
        <begin position="197"/>
        <end position="207"/>
    </location>
</feature>
<accession>A0ABD2KJ39</accession>
<dbReference type="Proteomes" id="UP001620626">
    <property type="component" value="Unassembled WGS sequence"/>
</dbReference>
<gene>
    <name evidence="2" type="ORF">niasHT_028892</name>
</gene>
<keyword evidence="3" id="KW-1185">Reference proteome</keyword>
<feature type="compositionally biased region" description="Polar residues" evidence="1">
    <location>
        <begin position="131"/>
        <end position="144"/>
    </location>
</feature>
<feature type="region of interest" description="Disordered" evidence="1">
    <location>
        <begin position="1"/>
        <end position="82"/>
    </location>
</feature>
<evidence type="ECO:0000313" key="3">
    <source>
        <dbReference type="Proteomes" id="UP001620626"/>
    </source>
</evidence>
<dbReference type="EMBL" id="JBICBT010000747">
    <property type="protein sequence ID" value="KAL3102868.1"/>
    <property type="molecule type" value="Genomic_DNA"/>
</dbReference>
<comment type="caution">
    <text evidence="2">The sequence shown here is derived from an EMBL/GenBank/DDBJ whole genome shotgun (WGS) entry which is preliminary data.</text>
</comment>
<proteinExistence type="predicted"/>
<feature type="region of interest" description="Disordered" evidence="1">
    <location>
        <begin position="119"/>
        <end position="220"/>
    </location>
</feature>